<dbReference type="RefSeq" id="XP_004027601.1">
    <property type="nucleotide sequence ID" value="XM_004027552.1"/>
</dbReference>
<feature type="transmembrane region" description="Helical" evidence="2">
    <location>
        <begin position="1180"/>
        <end position="1201"/>
    </location>
</feature>
<dbReference type="EMBL" id="GL984277">
    <property type="protein sequence ID" value="EGR28256.1"/>
    <property type="molecule type" value="Genomic_DNA"/>
</dbReference>
<dbReference type="InterPro" id="IPR035965">
    <property type="entry name" value="PAS-like_dom_sf"/>
</dbReference>
<feature type="region of interest" description="Disordered" evidence="1">
    <location>
        <begin position="745"/>
        <end position="799"/>
    </location>
</feature>
<feature type="compositionally biased region" description="Low complexity" evidence="1">
    <location>
        <begin position="749"/>
        <end position="762"/>
    </location>
</feature>
<dbReference type="GO" id="GO:0003887">
    <property type="term" value="F:DNA-directed DNA polymerase activity"/>
    <property type="evidence" value="ECO:0007669"/>
    <property type="project" value="UniProtKB-EC"/>
</dbReference>
<dbReference type="Proteomes" id="UP000008983">
    <property type="component" value="Unassembled WGS sequence"/>
</dbReference>
<feature type="transmembrane region" description="Helical" evidence="2">
    <location>
        <begin position="90"/>
        <end position="110"/>
    </location>
</feature>
<keyword evidence="3" id="KW-0808">Transferase</keyword>
<feature type="transmembrane region" description="Helical" evidence="2">
    <location>
        <begin position="39"/>
        <end position="60"/>
    </location>
</feature>
<feature type="transmembrane region" description="Helical" evidence="2">
    <location>
        <begin position="270"/>
        <end position="292"/>
    </location>
</feature>
<evidence type="ECO:0000313" key="4">
    <source>
        <dbReference type="Proteomes" id="UP000008983"/>
    </source>
</evidence>
<dbReference type="PANTHER" id="PTHR31600:SF2">
    <property type="entry name" value="GAMETE ENRICHED GENE 10 PROTEIN-RELATED"/>
    <property type="match status" value="1"/>
</dbReference>
<dbReference type="GO" id="GO:0016491">
    <property type="term" value="F:oxidoreductase activity"/>
    <property type="evidence" value="ECO:0007669"/>
    <property type="project" value="UniProtKB-KW"/>
</dbReference>
<evidence type="ECO:0000256" key="1">
    <source>
        <dbReference type="SAM" id="MobiDB-lite"/>
    </source>
</evidence>
<keyword evidence="3" id="KW-0560">Oxidoreductase</keyword>
<feature type="transmembrane region" description="Helical" evidence="2">
    <location>
        <begin position="239"/>
        <end position="258"/>
    </location>
</feature>
<gene>
    <name evidence="3" type="ORF">IMG5_180350</name>
</gene>
<dbReference type="EC" id="1.6.5.3" evidence="3"/>
<keyword evidence="2" id="KW-1133">Transmembrane helix</keyword>
<keyword evidence="3" id="KW-0548">Nucleotidyltransferase</keyword>
<dbReference type="SUPFAM" id="SSF55785">
    <property type="entry name" value="PYP-like sensor domain (PAS domain)"/>
    <property type="match status" value="1"/>
</dbReference>
<feature type="compositionally biased region" description="Polar residues" evidence="1">
    <location>
        <begin position="783"/>
        <end position="795"/>
    </location>
</feature>
<proteinExistence type="predicted"/>
<evidence type="ECO:0000256" key="2">
    <source>
        <dbReference type="SAM" id="Phobius"/>
    </source>
</evidence>
<dbReference type="InParanoid" id="G0R2Q0"/>
<protein>
    <submittedName>
        <fullName evidence="3">PAS domain S-box family protein</fullName>
        <ecNumber evidence="3">1.6.5.3</ecNumber>
        <ecNumber evidence="3">2.7.13.3</ecNumber>
        <ecNumber evidence="3">2.7.7.7</ecNumber>
    </submittedName>
</protein>
<reference evidence="3 4" key="1">
    <citation type="submission" date="2011-07" db="EMBL/GenBank/DDBJ databases">
        <authorList>
            <person name="Coyne R."/>
            <person name="Brami D."/>
            <person name="Johnson J."/>
            <person name="Hostetler J."/>
            <person name="Hannick L."/>
            <person name="Clark T."/>
            <person name="Cassidy-Hanley D."/>
            <person name="Inman J."/>
        </authorList>
    </citation>
    <scope>NUCLEOTIDE SEQUENCE [LARGE SCALE GENOMIC DNA]</scope>
    <source>
        <strain evidence="3 4">G5</strain>
    </source>
</reference>
<dbReference type="EC" id="2.7.7.7" evidence="3"/>
<feature type="transmembrane region" description="Helical" evidence="2">
    <location>
        <begin position="304"/>
        <end position="322"/>
    </location>
</feature>
<dbReference type="OrthoDB" id="297535at2759"/>
<feature type="transmembrane region" description="Helical" evidence="2">
    <location>
        <begin position="895"/>
        <end position="915"/>
    </location>
</feature>
<dbReference type="PANTHER" id="PTHR31600">
    <property type="entry name" value="TINY MACROCYSTS PROTEIN B-RELATED"/>
    <property type="match status" value="1"/>
</dbReference>
<dbReference type="Gene3D" id="3.30.450.20">
    <property type="entry name" value="PAS domain"/>
    <property type="match status" value="1"/>
</dbReference>
<keyword evidence="4" id="KW-1185">Reference proteome</keyword>
<name>G0R2Q0_ICHMU</name>
<evidence type="ECO:0000313" key="3">
    <source>
        <dbReference type="EMBL" id="EGR28256.1"/>
    </source>
</evidence>
<keyword evidence="2" id="KW-0472">Membrane</keyword>
<feature type="transmembrane region" description="Helical" evidence="2">
    <location>
        <begin position="822"/>
        <end position="844"/>
    </location>
</feature>
<dbReference type="GeneID" id="14904330"/>
<dbReference type="OMA" id="YYSIHES"/>
<organism evidence="3 4">
    <name type="scientific">Ichthyophthirius multifiliis</name>
    <name type="common">White spot disease agent</name>
    <name type="synonym">Ich</name>
    <dbReference type="NCBI Taxonomy" id="5932"/>
    <lineage>
        <taxon>Eukaryota</taxon>
        <taxon>Sar</taxon>
        <taxon>Alveolata</taxon>
        <taxon>Ciliophora</taxon>
        <taxon>Intramacronucleata</taxon>
        <taxon>Oligohymenophorea</taxon>
        <taxon>Hymenostomatida</taxon>
        <taxon>Ophryoglenina</taxon>
        <taxon>Ichthyophthirius</taxon>
    </lineage>
</organism>
<dbReference type="InterPro" id="IPR000014">
    <property type="entry name" value="PAS"/>
</dbReference>
<dbReference type="NCBIfam" id="TIGR00229">
    <property type="entry name" value="sensory_box"/>
    <property type="match status" value="1"/>
</dbReference>
<feature type="transmembrane region" description="Helical" evidence="2">
    <location>
        <begin position="176"/>
        <end position="198"/>
    </location>
</feature>
<accession>G0R2Q0</accession>
<keyword evidence="2" id="KW-0812">Transmembrane</keyword>
<feature type="transmembrane region" description="Helical" evidence="2">
    <location>
        <begin position="996"/>
        <end position="1020"/>
    </location>
</feature>
<dbReference type="InterPro" id="IPR052994">
    <property type="entry name" value="Tiny_macrocysts_regulators"/>
</dbReference>
<feature type="compositionally biased region" description="Acidic residues" evidence="1">
    <location>
        <begin position="763"/>
        <end position="782"/>
    </location>
</feature>
<sequence length="1366" mass="161939">MITQNKKILYQDMTKLEQIMSEFKLNFYSFMNHIIQENIISLYIFRIFIIIESLQIIYFVIHPRLKFIWKGGIVLQFLEILKYLQVIKTIYLYYIYIYTQMQISFNFLLMKQISIQCKHQQSLGILGYGFKLLNFFGILVKTVQALPFYDIFINNIFCLQNKFGSIYCNNEYKIGFILLSIIGILIQLFFSYIFTLLLNEINPLSNIPFASIPTNIPYIKQIQKLFLCVYLALDYKISITYNFEIIIVAFQVVLLLELYSKQLYCNKYTYYLQIICEIFIFWISLCGFVQGLMIYEGENEDITIFYIIFGNILVNALFFNIIKIRKQNFITLFPDEIKNSDDMKQYCLIMIDLIENRHSRYAFIQLQGILKMHVQKCKYNQDICSSQFLINSDIQIEVTKEQAKWYMFLKSIIDIINDDFEAQEYLEKAAYVSKSQLVNKQFSDNKNMKYSENSNTGILLMSANLSTRFYVQNTNYDFTRILGWPKQEIIDQNIKNHIMPKLLQQIHDGLVQNYIDTSVPKAIGIERLITPVNKDGYLIPCILMIKILPNLDEGLQFVGFFKEINEVYCAPYIRNDDNQETIFQYLIYKVDQNLQNQTLIGITQGCYENYGIPISLVNNNSPMSNQFTIDLIFPQIIQPEIIEQMKSQQGAVIQIDTTIIDQIFLISQESSLLQQDVQCLKESIIDNNLQQISNLDNNKSIQIIQDKYKNQFINIWLVEQFVYKDVTINIVKFCEQDKNQQEEDIHLGNNDNNQEKYNNNNNDDSEQGENYQNEEEQVDLNQDESQQNQGSTLNQEDQDEIRQLKDIKSGISEKSMPKIIKILQISSFIICLALLGLTITELIYKNQQHKIIQKSFDMNFQSFQRPSSVADVHFIIRKMWIIDNLFVSSNFSLNVYINLASQVFYQQIYLFYLSIKLKNIINQLNEILFNVLKSKLEIEQNNLKQQQNQQDQVSQFKQYFYYINFNGMYALRQGSEQSALEYFDYYYDQVQKFGKIFLIIMIIGIFFVVASSMIILPMIFSIQKSNACVLGFFSIVPIEEIKAFSQKCEIYLKIYIERKPDEAEQHNMFIQQKSNEEIQNKQVQQNLEMPDQTFLQNKNANNMSILDKSSAQEVNFLQKNKFQIQNEIKNIKPLEKIEENNLQIDEVENPIKKNLISKDHNKYIQKNKKIFIFILEIQQYYIFHFFHQFQLVILLQFILVLKMFFRKIQMRYFPIVNIQEKGHIYQNTIKFFYKNQSQIVIQQKILVIQFYKINTNNILLKMKIISLVHININFHLNMTLIQTNLIKQCSKMYAKLNISVIYKTKLQIKAYKEQFLKFKLVGNKQRLIFLNINKQKRRRIIINVKQKDSINKLLLKLIQLWNILLK</sequence>
<dbReference type="GO" id="GO:0004673">
    <property type="term" value="F:protein histidine kinase activity"/>
    <property type="evidence" value="ECO:0007669"/>
    <property type="project" value="UniProtKB-EC"/>
</dbReference>
<dbReference type="EC" id="2.7.13.3" evidence="3"/>